<evidence type="ECO:0000256" key="2">
    <source>
        <dbReference type="ARBA" id="ARBA00023136"/>
    </source>
</evidence>
<keyword evidence="3" id="KW-0998">Cell outer membrane</keyword>
<keyword evidence="2" id="KW-0472">Membrane</keyword>
<organism evidence="5 6">
    <name type="scientific">Rhodoblastus sphagnicola</name>
    <dbReference type="NCBI Taxonomy" id="333368"/>
    <lineage>
        <taxon>Bacteria</taxon>
        <taxon>Pseudomonadati</taxon>
        <taxon>Pseudomonadota</taxon>
        <taxon>Alphaproteobacteria</taxon>
        <taxon>Hyphomicrobiales</taxon>
        <taxon>Rhodoblastaceae</taxon>
        <taxon>Rhodoblastus</taxon>
    </lineage>
</organism>
<keyword evidence="1" id="KW-0813">Transport</keyword>
<sequence>MLKTDEHQLKADQTIGAYICVYIFFSLFFVIYFMLASTITVAAQKSNEIKQAHFGIPVQFDIPAQPLADALYAYSSVTGIEILVPGDMLTRFRTSAITGMLTPEDALRILLAGTSLAPHGIGDGSITLVPNASAVSSAPIRAPRYPEYSAALQWAVTKALCQFRETRPGGFRVVARLWVGPGGEVTRVQFLGATGDADRDTALAGLLKQVVVGQPPPADLSQPSTVLVLPHQAKEECRMIRGAGATP</sequence>
<feature type="domain" description="Secretin/TonB short N-terminal" evidence="4">
    <location>
        <begin position="80"/>
        <end position="131"/>
    </location>
</feature>
<dbReference type="Gene3D" id="3.55.50.30">
    <property type="match status" value="1"/>
</dbReference>
<gene>
    <name evidence="5" type="ORF">CCR94_17875</name>
</gene>
<dbReference type="GO" id="GO:0019867">
    <property type="term" value="C:outer membrane"/>
    <property type="evidence" value="ECO:0007669"/>
    <property type="project" value="InterPro"/>
</dbReference>
<dbReference type="SUPFAM" id="SSF74653">
    <property type="entry name" value="TolA/TonB C-terminal domain"/>
    <property type="match status" value="1"/>
</dbReference>
<evidence type="ECO:0000256" key="3">
    <source>
        <dbReference type="ARBA" id="ARBA00023237"/>
    </source>
</evidence>
<evidence type="ECO:0000256" key="1">
    <source>
        <dbReference type="ARBA" id="ARBA00022448"/>
    </source>
</evidence>
<accession>A0A2S6N1F6</accession>
<reference evidence="5 6" key="1">
    <citation type="journal article" date="2018" name="Arch. Microbiol.">
        <title>New insights into the metabolic potential of the phototrophic purple bacterium Rhodopila globiformis DSM 161(T) from its draft genome sequence and evidence for a vanadium-dependent nitrogenase.</title>
        <authorList>
            <person name="Imhoff J.F."/>
            <person name="Rahn T."/>
            <person name="Kunzel S."/>
            <person name="Neulinger S.C."/>
        </authorList>
    </citation>
    <scope>NUCLEOTIDE SEQUENCE [LARGE SCALE GENOMIC DNA]</scope>
    <source>
        <strain evidence="5 6">DSM 16996</strain>
    </source>
</reference>
<name>A0A2S6N1F6_9HYPH</name>
<dbReference type="SMART" id="SM00965">
    <property type="entry name" value="STN"/>
    <property type="match status" value="1"/>
</dbReference>
<proteinExistence type="predicted"/>
<evidence type="ECO:0000313" key="6">
    <source>
        <dbReference type="Proteomes" id="UP000239089"/>
    </source>
</evidence>
<dbReference type="EMBL" id="NHSJ01000109">
    <property type="protein sequence ID" value="PPQ28428.1"/>
    <property type="molecule type" value="Genomic_DNA"/>
</dbReference>
<dbReference type="AlphaFoldDB" id="A0A2S6N1F6"/>
<dbReference type="OrthoDB" id="8207507at2"/>
<evidence type="ECO:0000313" key="5">
    <source>
        <dbReference type="EMBL" id="PPQ28428.1"/>
    </source>
</evidence>
<dbReference type="RefSeq" id="WP_104509211.1">
    <property type="nucleotide sequence ID" value="NZ_JACIGC010000010.1"/>
</dbReference>
<dbReference type="InterPro" id="IPR011662">
    <property type="entry name" value="Secretin/TonB_short_N"/>
</dbReference>
<comment type="caution">
    <text evidence="5">The sequence shown here is derived from an EMBL/GenBank/DDBJ whole genome shotgun (WGS) entry which is preliminary data.</text>
</comment>
<evidence type="ECO:0000259" key="4">
    <source>
        <dbReference type="SMART" id="SM00965"/>
    </source>
</evidence>
<protein>
    <recommendedName>
        <fullName evidence="4">Secretin/TonB short N-terminal domain-containing protein</fullName>
    </recommendedName>
</protein>
<keyword evidence="6" id="KW-1185">Reference proteome</keyword>
<dbReference type="Proteomes" id="UP000239089">
    <property type="component" value="Unassembled WGS sequence"/>
</dbReference>